<proteinExistence type="predicted"/>
<dbReference type="EMBL" id="QCYY01000603">
    <property type="protein sequence ID" value="ROT84045.1"/>
    <property type="molecule type" value="Genomic_DNA"/>
</dbReference>
<reference evidence="2 3" key="1">
    <citation type="submission" date="2018-04" db="EMBL/GenBank/DDBJ databases">
        <authorList>
            <person name="Zhang X."/>
            <person name="Yuan J."/>
            <person name="Li F."/>
            <person name="Xiang J."/>
        </authorList>
    </citation>
    <scope>NUCLEOTIDE SEQUENCE [LARGE SCALE GENOMIC DNA]</scope>
    <source>
        <tissue evidence="2">Muscle</tissue>
    </source>
</reference>
<keyword evidence="3" id="KW-1185">Reference proteome</keyword>
<protein>
    <submittedName>
        <fullName evidence="2">Uncharacterized protein</fullName>
    </submittedName>
</protein>
<evidence type="ECO:0000313" key="3">
    <source>
        <dbReference type="Proteomes" id="UP000283509"/>
    </source>
</evidence>
<comment type="caution">
    <text evidence="2">The sequence shown here is derived from an EMBL/GenBank/DDBJ whole genome shotgun (WGS) entry which is preliminary data.</text>
</comment>
<dbReference type="AlphaFoldDB" id="A0A3R7Q254"/>
<feature type="region of interest" description="Disordered" evidence="1">
    <location>
        <begin position="116"/>
        <end position="154"/>
    </location>
</feature>
<name>A0A3R7Q254_PENVA</name>
<evidence type="ECO:0000313" key="2">
    <source>
        <dbReference type="EMBL" id="ROT84045.1"/>
    </source>
</evidence>
<feature type="compositionally biased region" description="Polar residues" evidence="1">
    <location>
        <begin position="213"/>
        <end position="233"/>
    </location>
</feature>
<organism evidence="2 3">
    <name type="scientific">Penaeus vannamei</name>
    <name type="common">Whiteleg shrimp</name>
    <name type="synonym">Litopenaeus vannamei</name>
    <dbReference type="NCBI Taxonomy" id="6689"/>
    <lineage>
        <taxon>Eukaryota</taxon>
        <taxon>Metazoa</taxon>
        <taxon>Ecdysozoa</taxon>
        <taxon>Arthropoda</taxon>
        <taxon>Crustacea</taxon>
        <taxon>Multicrustacea</taxon>
        <taxon>Malacostraca</taxon>
        <taxon>Eumalacostraca</taxon>
        <taxon>Eucarida</taxon>
        <taxon>Decapoda</taxon>
        <taxon>Dendrobranchiata</taxon>
        <taxon>Penaeoidea</taxon>
        <taxon>Penaeidae</taxon>
        <taxon>Penaeus</taxon>
    </lineage>
</organism>
<feature type="compositionally biased region" description="Low complexity" evidence="1">
    <location>
        <begin position="142"/>
        <end position="154"/>
    </location>
</feature>
<gene>
    <name evidence="2" type="ORF">C7M84_022771</name>
</gene>
<feature type="region of interest" description="Disordered" evidence="1">
    <location>
        <begin position="213"/>
        <end position="236"/>
    </location>
</feature>
<sequence>MHSKKRHDGYNPFDADEMGSSLGSSGVSEEADNGVMAFLRRFCGCLCPRPEHPLLSSSVTHRKISRVASTDSLAKEGIGILERPPTSRPTPQEQLAQARAQHRLYSALTPTAFAQAPYRESDSQKPSWPALPPVAPPRKTHAPQAASSPASRPLPDALAFHAHPNSLTSNALISRSTLSLDTDCQLATPPVLTPMGSPRLERASSLQGVANVSASNYSTPTGESPATTPTTPRTKMANWSAVISGLNHLMKSKADHPPPFSQPGSTRAPAPGRLRGHGDPRRGAKARGRGSYEISRC</sequence>
<evidence type="ECO:0000256" key="1">
    <source>
        <dbReference type="SAM" id="MobiDB-lite"/>
    </source>
</evidence>
<feature type="region of interest" description="Disordered" evidence="1">
    <location>
        <begin position="1"/>
        <end position="27"/>
    </location>
</feature>
<dbReference type="Proteomes" id="UP000283509">
    <property type="component" value="Unassembled WGS sequence"/>
</dbReference>
<reference evidence="2 3" key="2">
    <citation type="submission" date="2019-01" db="EMBL/GenBank/DDBJ databases">
        <title>The decoding of complex shrimp genome reveals the adaptation for benthos swimmer, frequently molting mechanism and breeding impact on genome.</title>
        <authorList>
            <person name="Sun Y."/>
            <person name="Gao Y."/>
            <person name="Yu Y."/>
        </authorList>
    </citation>
    <scope>NUCLEOTIDE SEQUENCE [LARGE SCALE GENOMIC DNA]</scope>
    <source>
        <tissue evidence="2">Muscle</tissue>
    </source>
</reference>
<feature type="region of interest" description="Disordered" evidence="1">
    <location>
        <begin position="75"/>
        <end position="98"/>
    </location>
</feature>
<dbReference type="OrthoDB" id="6373064at2759"/>
<accession>A0A3R7Q254</accession>
<feature type="region of interest" description="Disordered" evidence="1">
    <location>
        <begin position="250"/>
        <end position="297"/>
    </location>
</feature>